<accession>A0A9P7UR11</accession>
<dbReference type="RefSeq" id="XP_043005155.1">
    <property type="nucleotide sequence ID" value="XM_043157787.1"/>
</dbReference>
<dbReference type="Proteomes" id="UP001049176">
    <property type="component" value="Chromosome 8"/>
</dbReference>
<dbReference type="Gene3D" id="1.10.510.10">
    <property type="entry name" value="Transferase(Phosphotransferase) domain 1"/>
    <property type="match status" value="1"/>
</dbReference>
<evidence type="ECO:0000313" key="1">
    <source>
        <dbReference type="EMBL" id="KAG7088684.1"/>
    </source>
</evidence>
<reference evidence="1" key="1">
    <citation type="journal article" date="2021" name="Genome Biol. Evol.">
        <title>The assembled and annotated genome of the fairy-ring fungus Marasmius oreades.</title>
        <authorList>
            <person name="Hiltunen M."/>
            <person name="Ament-Velasquez S.L."/>
            <person name="Johannesson H."/>
        </authorList>
    </citation>
    <scope>NUCLEOTIDE SEQUENCE</scope>
    <source>
        <strain evidence="1">03SP1</strain>
    </source>
</reference>
<proteinExistence type="predicted"/>
<dbReference type="GeneID" id="66081730"/>
<comment type="caution">
    <text evidence="1">The sequence shown here is derived from an EMBL/GenBank/DDBJ whole genome shotgun (WGS) entry which is preliminary data.</text>
</comment>
<dbReference type="OrthoDB" id="5979581at2759"/>
<dbReference type="KEGG" id="more:E1B28_012655"/>
<evidence type="ECO:0000313" key="2">
    <source>
        <dbReference type="Proteomes" id="UP001049176"/>
    </source>
</evidence>
<dbReference type="EMBL" id="CM032188">
    <property type="protein sequence ID" value="KAG7088684.1"/>
    <property type="molecule type" value="Genomic_DNA"/>
</dbReference>
<organism evidence="1 2">
    <name type="scientific">Marasmius oreades</name>
    <name type="common">fairy-ring Marasmius</name>
    <dbReference type="NCBI Taxonomy" id="181124"/>
    <lineage>
        <taxon>Eukaryota</taxon>
        <taxon>Fungi</taxon>
        <taxon>Dikarya</taxon>
        <taxon>Basidiomycota</taxon>
        <taxon>Agaricomycotina</taxon>
        <taxon>Agaricomycetes</taxon>
        <taxon>Agaricomycetidae</taxon>
        <taxon>Agaricales</taxon>
        <taxon>Marasmiineae</taxon>
        <taxon>Marasmiaceae</taxon>
        <taxon>Marasmius</taxon>
    </lineage>
</organism>
<name>A0A9P7UR11_9AGAR</name>
<gene>
    <name evidence="1" type="ORF">E1B28_012655</name>
</gene>
<sequence>MLERANRRKQYFDDDGNLLRVQELIPTRLEDALAVYKIEGLSEEEIKKAADFIRACLRFDYKQRATAKELQNIHFLLMLSNASRTAC</sequence>
<keyword evidence="2" id="KW-1185">Reference proteome</keyword>
<dbReference type="AlphaFoldDB" id="A0A9P7UR11"/>
<protein>
    <submittedName>
        <fullName evidence="1">Uncharacterized protein</fullName>
    </submittedName>
</protein>